<dbReference type="InterPro" id="IPR051609">
    <property type="entry name" value="NmrA/Isoflavone_reductase-like"/>
</dbReference>
<proteinExistence type="predicted"/>
<protein>
    <recommendedName>
        <fullName evidence="3">NmrA-like domain-containing protein</fullName>
    </recommendedName>
</protein>
<dbReference type="Gene3D" id="3.40.50.720">
    <property type="entry name" value="NAD(P)-binding Rossmann-like Domain"/>
    <property type="match status" value="1"/>
</dbReference>
<accession>A0A0B7KH75</accession>
<keyword evidence="1" id="KW-0521">NADP</keyword>
<organism evidence="4">
    <name type="scientific">Bionectria ochroleuca</name>
    <name type="common">Gliocladium roseum</name>
    <dbReference type="NCBI Taxonomy" id="29856"/>
    <lineage>
        <taxon>Eukaryota</taxon>
        <taxon>Fungi</taxon>
        <taxon>Dikarya</taxon>
        <taxon>Ascomycota</taxon>
        <taxon>Pezizomycotina</taxon>
        <taxon>Sordariomycetes</taxon>
        <taxon>Hypocreomycetidae</taxon>
        <taxon>Hypocreales</taxon>
        <taxon>Bionectriaceae</taxon>
        <taxon>Clonostachys</taxon>
    </lineage>
</organism>
<dbReference type="AlphaFoldDB" id="A0A0B7KH75"/>
<dbReference type="GO" id="GO:0016491">
    <property type="term" value="F:oxidoreductase activity"/>
    <property type="evidence" value="ECO:0007669"/>
    <property type="project" value="UniProtKB-KW"/>
</dbReference>
<dbReference type="SUPFAM" id="SSF51735">
    <property type="entry name" value="NAD(P)-binding Rossmann-fold domains"/>
    <property type="match status" value="1"/>
</dbReference>
<dbReference type="EMBL" id="JADCTT010000019">
    <property type="protein sequence ID" value="KAF9742872.1"/>
    <property type="molecule type" value="Genomic_DNA"/>
</dbReference>
<evidence type="ECO:0000313" key="5">
    <source>
        <dbReference type="EMBL" id="KAF9742872.1"/>
    </source>
</evidence>
<evidence type="ECO:0000259" key="3">
    <source>
        <dbReference type="Pfam" id="PF05368"/>
    </source>
</evidence>
<dbReference type="InterPro" id="IPR008030">
    <property type="entry name" value="NmrA-like"/>
</dbReference>
<dbReference type="InterPro" id="IPR036291">
    <property type="entry name" value="NAD(P)-bd_dom_sf"/>
</dbReference>
<dbReference type="Pfam" id="PF05368">
    <property type="entry name" value="NmrA"/>
    <property type="match status" value="1"/>
</dbReference>
<gene>
    <name evidence="4" type="ORF">BN869_000010124_1</name>
    <name evidence="5" type="ORF">IM811_007054</name>
</gene>
<name>A0A0B7KH75_BIOOC</name>
<evidence type="ECO:0000256" key="1">
    <source>
        <dbReference type="ARBA" id="ARBA00022857"/>
    </source>
</evidence>
<dbReference type="PANTHER" id="PTHR47706">
    <property type="entry name" value="NMRA-LIKE FAMILY PROTEIN"/>
    <property type="match status" value="1"/>
</dbReference>
<evidence type="ECO:0000313" key="4">
    <source>
        <dbReference type="EMBL" id="CEO54066.1"/>
    </source>
</evidence>
<feature type="domain" description="NmrA-like" evidence="3">
    <location>
        <begin position="2"/>
        <end position="279"/>
    </location>
</feature>
<reference evidence="5" key="2">
    <citation type="submission" date="2020-10" db="EMBL/GenBank/DDBJ databases">
        <title>High-Quality Genome Resource of Clonostachys rosea strain S41 by Oxford Nanopore Long-Read Sequencing.</title>
        <authorList>
            <person name="Wang H."/>
        </authorList>
    </citation>
    <scope>NUCLEOTIDE SEQUENCE</scope>
    <source>
        <strain evidence="5">S41</strain>
    </source>
</reference>
<sequence length="306" mass="34186">MLVLISGATGSLGFRLIDSIISRGHQVRVVARHPEKISAERFEKLESFVKATSYYDIPAIEKACAGVDAVICAYNGAPYLQLDGQLILLRAAERAGVQRFLASSFCGDYRGMQLGEQDSYDGFLSFDAQARKSSSINPNYIFTGVLGEVLFATKDTMDFSTKHYGPWDPENKRFEVWGTGDEKWHWTCEHDAAEFAAQVILRDDAADGGYWCVGSGTDSLKQMAKIYEQVRGVPVKLDFLGSVEELHALALDGQKNGSPKAMWDYIGRFYYYHIVSGRWDMKTLDNEKLGVRGTSLEEFLRANPNI</sequence>
<dbReference type="Proteomes" id="UP000616885">
    <property type="component" value="Unassembled WGS sequence"/>
</dbReference>
<evidence type="ECO:0000256" key="2">
    <source>
        <dbReference type="ARBA" id="ARBA00023002"/>
    </source>
</evidence>
<reference evidence="4" key="1">
    <citation type="submission" date="2015-01" db="EMBL/GenBank/DDBJ databases">
        <authorList>
            <person name="Durling Mikael"/>
        </authorList>
    </citation>
    <scope>NUCLEOTIDE SEQUENCE</scope>
</reference>
<keyword evidence="2" id="KW-0560">Oxidoreductase</keyword>
<dbReference type="PANTHER" id="PTHR47706:SF9">
    <property type="entry name" value="NMRA-LIKE DOMAIN-CONTAINING PROTEIN-RELATED"/>
    <property type="match status" value="1"/>
</dbReference>
<dbReference type="EMBL" id="CDPU01000039">
    <property type="protein sequence ID" value="CEO54066.1"/>
    <property type="molecule type" value="Genomic_DNA"/>
</dbReference>